<dbReference type="InterPro" id="IPR004119">
    <property type="entry name" value="EcKL"/>
</dbReference>
<organism evidence="1 2">
    <name type="scientific">Acidocella aquatica</name>
    <dbReference type="NCBI Taxonomy" id="1922313"/>
    <lineage>
        <taxon>Bacteria</taxon>
        <taxon>Pseudomonadati</taxon>
        <taxon>Pseudomonadota</taxon>
        <taxon>Alphaproteobacteria</taxon>
        <taxon>Acetobacterales</taxon>
        <taxon>Acidocellaceae</taxon>
        <taxon>Acidocella</taxon>
    </lineage>
</organism>
<dbReference type="RefSeq" id="WP_284257880.1">
    <property type="nucleotide sequence ID" value="NZ_BSOS01000058.1"/>
</dbReference>
<gene>
    <name evidence="1" type="ORF">GCM10010909_18370</name>
</gene>
<dbReference type="SUPFAM" id="SSF56112">
    <property type="entry name" value="Protein kinase-like (PK-like)"/>
    <property type="match status" value="1"/>
</dbReference>
<dbReference type="Proteomes" id="UP001156641">
    <property type="component" value="Unassembled WGS sequence"/>
</dbReference>
<protein>
    <recommendedName>
        <fullName evidence="3">Phosphotransferase enzyme family protein</fullName>
    </recommendedName>
</protein>
<sequence>MAGNQALQRYDDVTADWLTAALQPTWPGVRVANLQRGKVFGHKQNKFRLVAEYAAGGPQPDVKHFIVKGNFPGENDPSTGPAWAMANEVLSIRDLAPQIAAPAMPAWYRIEVQPDAADILMQDLTPQGATFFNAFRTLTLGQAMAFMDAFAKMHASSWNSPAFAAGGTMGPESVAGQNRKILHEMYFPSFFRADHWQSYVDQPRGRTLPAAFQDMGKAETAWHRMWGALKQAAMVIVHGDEHLGNLYVSADGTPGVIDWVARPEHWTIGIVYFMLCALDVIDRRNWERALISHYVTRLRACGVPDAPSFDDAWFLYRVACFYPTVTWLNNSSVWQPEAINTANTVRAMMAAVEHDSFGLLGV</sequence>
<dbReference type="InterPro" id="IPR011009">
    <property type="entry name" value="Kinase-like_dom_sf"/>
</dbReference>
<comment type="caution">
    <text evidence="1">The sequence shown here is derived from an EMBL/GenBank/DDBJ whole genome shotgun (WGS) entry which is preliminary data.</text>
</comment>
<evidence type="ECO:0000313" key="2">
    <source>
        <dbReference type="Proteomes" id="UP001156641"/>
    </source>
</evidence>
<name>A0ABQ6A8G3_9PROT</name>
<accession>A0ABQ6A8G3</accession>
<dbReference type="EMBL" id="BSOS01000058">
    <property type="protein sequence ID" value="GLR67156.1"/>
    <property type="molecule type" value="Genomic_DNA"/>
</dbReference>
<dbReference type="Gene3D" id="3.90.1200.10">
    <property type="match status" value="1"/>
</dbReference>
<proteinExistence type="predicted"/>
<evidence type="ECO:0000313" key="1">
    <source>
        <dbReference type="EMBL" id="GLR67156.1"/>
    </source>
</evidence>
<keyword evidence="2" id="KW-1185">Reference proteome</keyword>
<evidence type="ECO:0008006" key="3">
    <source>
        <dbReference type="Google" id="ProtNLM"/>
    </source>
</evidence>
<dbReference type="Pfam" id="PF02958">
    <property type="entry name" value="EcKL"/>
    <property type="match status" value="1"/>
</dbReference>
<reference evidence="2" key="1">
    <citation type="journal article" date="2019" name="Int. J. Syst. Evol. Microbiol.">
        <title>The Global Catalogue of Microorganisms (GCM) 10K type strain sequencing project: providing services to taxonomists for standard genome sequencing and annotation.</title>
        <authorList>
            <consortium name="The Broad Institute Genomics Platform"/>
            <consortium name="The Broad Institute Genome Sequencing Center for Infectious Disease"/>
            <person name="Wu L."/>
            <person name="Ma J."/>
        </authorList>
    </citation>
    <scope>NUCLEOTIDE SEQUENCE [LARGE SCALE GENOMIC DNA]</scope>
    <source>
        <strain evidence="2">NBRC 112502</strain>
    </source>
</reference>